<dbReference type="InterPro" id="IPR007219">
    <property type="entry name" value="XnlR_reg_dom"/>
</dbReference>
<sequence length="734" mass="82902">MVNSPATSTTPKKTCVQCRIRKVRCDGRPDFCANCKRLRFDCSFQRSPDDTSKNRRLKQSLSVPLEKRRVALACTRCRSLKIRCQGEIPACANCVRRKYHCTYTGLKKPEVTPPVQSSAQDDYAEEESTATCLQPDLEPEKNLDSGQPAMPDCHTVMTLIEAYFDHLYPLPEYAFLHQKSLVKRYLEGSVQPCLILALCALTAQRLRLQPYYPEMVSLWGEWAENDLMHNLELPSIPRLQALVLIIRYMIDTGRFSKAFMLTPLTVRAAVALHLSQERPDLHFLAQETRRRLMWSCALLDGQFSVGMREYETCPQEVVQIQLPCPEHAFRDGTLTVTAPLRSTSVASVELLSLLAAAMRIRFIRKDIMKLTRRLNPPCIGIVELMHTIRQYEDELQQFYQSLGDSNHYSPGLFLHSTEPVRLLLVHLSWHQAYCDLYRTFLAGYHEAAPPSMLQEIDPQEIYERQSLCLQHAMAIVRLLTEFSEGCAAQVVDFDTAICAYHSVRLILFIGGSDQSTHSSKSDAIQMARLCQTILKKFFADIPMAKPIITDLDVLITQSCAAQPGNSDRLQQHMEIPPPDNEASQVRIRQQLAIHSLIRQANLDKDDDDDGVTTSGGARPNVEFQLGAMPPTLSIHGTSPVLDHDTLSGSPSAQGQQRPQRTVTQRTKTIDAPFLLSQAEMAGQMQDTMNPTTQRGNHSRDEAQNSMQLIFNPWMGFSDSLESYGLTLSMDDDYF</sequence>
<keyword evidence="2" id="KW-0479">Metal-binding</keyword>
<dbReference type="VEuPathDB" id="FungiDB:PV06_00972"/>
<proteinExistence type="predicted"/>
<dbReference type="PANTHER" id="PTHR47338:SF7">
    <property type="entry name" value="ZN(II)2CYS6 TRANSCRIPTION FACTOR (EUROFUNG)"/>
    <property type="match status" value="1"/>
</dbReference>
<dbReference type="SMART" id="SM00066">
    <property type="entry name" value="GAL4"/>
    <property type="match status" value="2"/>
</dbReference>
<dbReference type="GO" id="GO:0003677">
    <property type="term" value="F:DNA binding"/>
    <property type="evidence" value="ECO:0007669"/>
    <property type="project" value="UniProtKB-KW"/>
</dbReference>
<feature type="domain" description="Zn(2)-C6 fungal-type" evidence="8">
    <location>
        <begin position="73"/>
        <end position="103"/>
    </location>
</feature>
<dbReference type="HOGENOM" id="CLU_011581_0_0_1"/>
<dbReference type="OrthoDB" id="2563500at2759"/>
<dbReference type="InterPro" id="IPR050815">
    <property type="entry name" value="TF_fung"/>
</dbReference>
<evidence type="ECO:0000256" key="2">
    <source>
        <dbReference type="ARBA" id="ARBA00022723"/>
    </source>
</evidence>
<keyword evidence="5" id="KW-0804">Transcription</keyword>
<dbReference type="GeneID" id="27353046"/>
<dbReference type="GO" id="GO:0005634">
    <property type="term" value="C:nucleus"/>
    <property type="evidence" value="ECO:0007669"/>
    <property type="project" value="UniProtKB-SubCell"/>
</dbReference>
<dbReference type="CDD" id="cd00067">
    <property type="entry name" value="GAL4"/>
    <property type="match status" value="2"/>
</dbReference>
<dbReference type="Gene3D" id="4.10.240.10">
    <property type="entry name" value="Zn(2)-C6 fungal-type DNA-binding domain"/>
    <property type="match status" value="2"/>
</dbReference>
<evidence type="ECO:0000256" key="7">
    <source>
        <dbReference type="SAM" id="MobiDB-lite"/>
    </source>
</evidence>
<dbReference type="GO" id="GO:0006351">
    <property type="term" value="P:DNA-templated transcription"/>
    <property type="evidence" value="ECO:0007669"/>
    <property type="project" value="InterPro"/>
</dbReference>
<dbReference type="GO" id="GO:0008270">
    <property type="term" value="F:zinc ion binding"/>
    <property type="evidence" value="ECO:0007669"/>
    <property type="project" value="InterPro"/>
</dbReference>
<dbReference type="Pfam" id="PF00172">
    <property type="entry name" value="Zn_clus"/>
    <property type="match status" value="2"/>
</dbReference>
<evidence type="ECO:0000256" key="4">
    <source>
        <dbReference type="ARBA" id="ARBA00023125"/>
    </source>
</evidence>
<dbReference type="PANTHER" id="PTHR47338">
    <property type="entry name" value="ZN(II)2CYS6 TRANSCRIPTION FACTOR (EUROFUNG)-RELATED"/>
    <property type="match status" value="1"/>
</dbReference>
<dbReference type="GO" id="GO:0000981">
    <property type="term" value="F:DNA-binding transcription factor activity, RNA polymerase II-specific"/>
    <property type="evidence" value="ECO:0007669"/>
    <property type="project" value="InterPro"/>
</dbReference>
<dbReference type="PROSITE" id="PS50048">
    <property type="entry name" value="ZN2_CY6_FUNGAL_2"/>
    <property type="match status" value="2"/>
</dbReference>
<evidence type="ECO:0000256" key="6">
    <source>
        <dbReference type="ARBA" id="ARBA00023242"/>
    </source>
</evidence>
<evidence type="ECO:0000256" key="3">
    <source>
        <dbReference type="ARBA" id="ARBA00023015"/>
    </source>
</evidence>
<evidence type="ECO:0000313" key="10">
    <source>
        <dbReference type="Proteomes" id="UP000053342"/>
    </source>
</evidence>
<feature type="compositionally biased region" description="Low complexity" evidence="7">
    <location>
        <begin position="653"/>
        <end position="665"/>
    </location>
</feature>
<dbReference type="EMBL" id="KN847332">
    <property type="protein sequence ID" value="KIW48378.1"/>
    <property type="molecule type" value="Genomic_DNA"/>
</dbReference>
<keyword evidence="10" id="KW-1185">Reference proteome</keyword>
<keyword evidence="6" id="KW-0539">Nucleus</keyword>
<reference evidence="9 10" key="1">
    <citation type="submission" date="2015-01" db="EMBL/GenBank/DDBJ databases">
        <title>The Genome Sequence of Exophiala oligosperma CBS72588.</title>
        <authorList>
            <consortium name="The Broad Institute Genomics Platform"/>
            <person name="Cuomo C."/>
            <person name="de Hoog S."/>
            <person name="Gorbushina A."/>
            <person name="Stielow B."/>
            <person name="Teixiera M."/>
            <person name="Abouelleil A."/>
            <person name="Chapman S.B."/>
            <person name="Priest M."/>
            <person name="Young S.K."/>
            <person name="Wortman J."/>
            <person name="Nusbaum C."/>
            <person name="Birren B."/>
        </authorList>
    </citation>
    <scope>NUCLEOTIDE SEQUENCE [LARGE SCALE GENOMIC DNA]</scope>
    <source>
        <strain evidence="9 10">CBS 72588</strain>
    </source>
</reference>
<keyword evidence="3" id="KW-0805">Transcription regulation</keyword>
<protein>
    <recommendedName>
        <fullName evidence="8">Zn(2)-C6 fungal-type domain-containing protein</fullName>
    </recommendedName>
</protein>
<evidence type="ECO:0000313" key="9">
    <source>
        <dbReference type="EMBL" id="KIW48378.1"/>
    </source>
</evidence>
<evidence type="ECO:0000256" key="5">
    <source>
        <dbReference type="ARBA" id="ARBA00023163"/>
    </source>
</evidence>
<feature type="domain" description="Zn(2)-C6 fungal-type" evidence="8">
    <location>
        <begin position="14"/>
        <end position="44"/>
    </location>
</feature>
<dbReference type="InterPro" id="IPR001138">
    <property type="entry name" value="Zn2Cys6_DnaBD"/>
</dbReference>
<dbReference type="PROSITE" id="PS00463">
    <property type="entry name" value="ZN2_CY6_FUNGAL_1"/>
    <property type="match status" value="2"/>
</dbReference>
<organism evidence="9 10">
    <name type="scientific">Exophiala oligosperma</name>
    <dbReference type="NCBI Taxonomy" id="215243"/>
    <lineage>
        <taxon>Eukaryota</taxon>
        <taxon>Fungi</taxon>
        <taxon>Dikarya</taxon>
        <taxon>Ascomycota</taxon>
        <taxon>Pezizomycotina</taxon>
        <taxon>Eurotiomycetes</taxon>
        <taxon>Chaetothyriomycetidae</taxon>
        <taxon>Chaetothyriales</taxon>
        <taxon>Herpotrichiellaceae</taxon>
        <taxon>Exophiala</taxon>
    </lineage>
</organism>
<evidence type="ECO:0000256" key="1">
    <source>
        <dbReference type="ARBA" id="ARBA00004123"/>
    </source>
</evidence>
<dbReference type="InterPro" id="IPR036864">
    <property type="entry name" value="Zn2-C6_fun-type_DNA-bd_sf"/>
</dbReference>
<dbReference type="STRING" id="215243.A0A0D2DZ43"/>
<dbReference type="CDD" id="cd12148">
    <property type="entry name" value="fungal_TF_MHR"/>
    <property type="match status" value="1"/>
</dbReference>
<dbReference type="Proteomes" id="UP000053342">
    <property type="component" value="Unassembled WGS sequence"/>
</dbReference>
<accession>A0A0D2DZ43</accession>
<dbReference type="SUPFAM" id="SSF57701">
    <property type="entry name" value="Zn2/Cys6 DNA-binding domain"/>
    <property type="match status" value="2"/>
</dbReference>
<dbReference type="AlphaFoldDB" id="A0A0D2DZ43"/>
<dbReference type="Pfam" id="PF04082">
    <property type="entry name" value="Fungal_trans"/>
    <property type="match status" value="1"/>
</dbReference>
<feature type="region of interest" description="Disordered" evidence="7">
    <location>
        <begin position="598"/>
        <end position="665"/>
    </location>
</feature>
<gene>
    <name evidence="9" type="ORF">PV06_00972</name>
</gene>
<evidence type="ECO:0000259" key="8">
    <source>
        <dbReference type="PROSITE" id="PS50048"/>
    </source>
</evidence>
<name>A0A0D2DZ43_9EURO</name>
<comment type="subcellular location">
    <subcellularLocation>
        <location evidence="1">Nucleus</location>
    </subcellularLocation>
</comment>
<keyword evidence="4" id="KW-0238">DNA-binding</keyword>
<dbReference type="RefSeq" id="XP_016268594.1">
    <property type="nucleotide sequence ID" value="XM_016401541.1"/>
</dbReference>